<sequence length="157" mass="18575">MSQIDDDCSDEEFDERVHLIHQGVFYLGTCGCEYDLLWVITGKYAGRILYTHHWCDSDKSYFFSYEKSFLDWYERWLDEVIQEYNTSWFGHNMGGSEETLLVSYQNMQTDEERIQVIKSFYKLPTLSEQGADILEGIVEQGHNDVYPYVLKILNNFS</sequence>
<evidence type="ECO:0000313" key="1">
    <source>
        <dbReference type="EMBL" id="PHM65188.1"/>
    </source>
</evidence>
<reference evidence="1 2" key="1">
    <citation type="journal article" date="2017" name="Nat. Microbiol.">
        <title>Natural product diversity associated with the nematode symbionts Photorhabdus and Xenorhabdus.</title>
        <authorList>
            <person name="Tobias N.J."/>
            <person name="Wolff H."/>
            <person name="Djahanschiri B."/>
            <person name="Grundmann F."/>
            <person name="Kronenwerth M."/>
            <person name="Shi Y.M."/>
            <person name="Simonyi S."/>
            <person name="Grun P."/>
            <person name="Shapiro-Ilan D."/>
            <person name="Pidot S.J."/>
            <person name="Stinear T.P."/>
            <person name="Ebersberger I."/>
            <person name="Bode H.B."/>
        </authorList>
    </citation>
    <scope>NUCLEOTIDE SEQUENCE [LARGE SCALE GENOMIC DNA]</scope>
    <source>
        <strain evidence="1 2">DSM 17904</strain>
    </source>
</reference>
<evidence type="ECO:0000313" key="2">
    <source>
        <dbReference type="Proteomes" id="UP000222366"/>
    </source>
</evidence>
<dbReference type="EMBL" id="NJAJ01000019">
    <property type="protein sequence ID" value="PHM65188.1"/>
    <property type="molecule type" value="Genomic_DNA"/>
</dbReference>
<comment type="caution">
    <text evidence="1">The sequence shown here is derived from an EMBL/GenBank/DDBJ whole genome shotgun (WGS) entry which is preliminary data.</text>
</comment>
<organism evidence="1 2">
    <name type="scientific">Xenorhabdus stockiae</name>
    <dbReference type="NCBI Taxonomy" id="351614"/>
    <lineage>
        <taxon>Bacteria</taxon>
        <taxon>Pseudomonadati</taxon>
        <taxon>Pseudomonadota</taxon>
        <taxon>Gammaproteobacteria</taxon>
        <taxon>Enterobacterales</taxon>
        <taxon>Morganellaceae</taxon>
        <taxon>Xenorhabdus</taxon>
    </lineage>
</organism>
<dbReference type="RefSeq" id="WP_099125137.1">
    <property type="nucleotide sequence ID" value="NZ_CAWNRH010000092.1"/>
</dbReference>
<gene>
    <name evidence="1" type="ORF">Xsto_02337</name>
</gene>
<dbReference type="AlphaFoldDB" id="A0A2D0KP72"/>
<dbReference type="Proteomes" id="UP000222366">
    <property type="component" value="Unassembled WGS sequence"/>
</dbReference>
<keyword evidence="2" id="KW-1185">Reference proteome</keyword>
<protein>
    <submittedName>
        <fullName evidence="1">Uncharacterized protein</fullName>
    </submittedName>
</protein>
<proteinExistence type="predicted"/>
<name>A0A2D0KP72_9GAMM</name>
<accession>A0A2D0KP72</accession>